<sequence>MGFPAMLMAVLDGYHATIFAYGQTGSGKTYTMEGYEYEACGTIDPGNNNSRTRVRFKTMSDPSTSERIGLIPRVIAHLFDLIAGSTNGEREFTVRCSFVQIYNEQILDLLNPSHLQPGSKRGGRQSTPGLRLRWTAARKFYVENLRMLECTSPPQVLGYFQEGVRHKVMASHRLNATSSRSHCLFTLYVESRDPNTGDGFVTQSKLTLVDLAGLFKR</sequence>
<reference evidence="3" key="1">
    <citation type="journal article" date="2015" name="Genom Data">
        <title>Genome sequences of six Phytophthora species associated with forests in New Zealand.</title>
        <authorList>
            <person name="Studholme D.J."/>
            <person name="McDougal R.L."/>
            <person name="Sambles C."/>
            <person name="Hansen E."/>
            <person name="Hardy G."/>
            <person name="Grant M."/>
            <person name="Ganley R.J."/>
            <person name="Williams N.M."/>
        </authorList>
    </citation>
    <scope>NUCLEOTIDE SEQUENCE</scope>
    <source>
        <strain evidence="3">NZFS 2646</strain>
        <strain evidence="4">NZFS 3630</strain>
    </source>
</reference>
<evidence type="ECO:0000313" key="8">
    <source>
        <dbReference type="Proteomes" id="UP000285883"/>
    </source>
</evidence>
<reference evidence="3" key="3">
    <citation type="submission" date="2020-06" db="EMBL/GenBank/DDBJ databases">
        <authorList>
            <person name="Studholme D.J."/>
        </authorList>
    </citation>
    <scope>NUCLEOTIDE SEQUENCE</scope>
    <source>
        <strain evidence="3">NZFS 2646</strain>
        <strain evidence="4">NZFS 3630</strain>
    </source>
</reference>
<dbReference type="GO" id="GO:0007052">
    <property type="term" value="P:mitotic spindle organization"/>
    <property type="evidence" value="ECO:0007669"/>
    <property type="project" value="TreeGrafter"/>
</dbReference>
<feature type="binding site" evidence="1">
    <location>
        <begin position="22"/>
        <end position="29"/>
    </location>
    <ligand>
        <name>ATP</name>
        <dbReference type="ChEBI" id="CHEBI:30616"/>
    </ligand>
</feature>
<keyword evidence="1" id="KW-0505">Motor protein</keyword>
<dbReference type="PRINTS" id="PR00380">
    <property type="entry name" value="KINESINHEAVY"/>
</dbReference>
<evidence type="ECO:0000313" key="5">
    <source>
        <dbReference type="EMBL" id="RLN13808.1"/>
    </source>
</evidence>
<name>A0A3R7JRH9_9STRA</name>
<dbReference type="GO" id="GO:0007018">
    <property type="term" value="P:microtubule-based movement"/>
    <property type="evidence" value="ECO:0007669"/>
    <property type="project" value="InterPro"/>
</dbReference>
<dbReference type="Proteomes" id="UP000792063">
    <property type="component" value="Unassembled WGS sequence"/>
</dbReference>
<keyword evidence="7" id="KW-1185">Reference proteome</keyword>
<reference evidence="7 8" key="2">
    <citation type="submission" date="2018-07" db="EMBL/GenBank/DDBJ databases">
        <title>Genome sequencing of oomycete isolates from Chile give support for New Zealand origin for Phytophthora kernoviae and make available the first Nothophytophthora sp. genome.</title>
        <authorList>
            <person name="Studholme D.J."/>
            <person name="Sanfuentes E."/>
            <person name="Panda P."/>
            <person name="Hill R."/>
            <person name="Sambles C."/>
            <person name="Grant M."/>
            <person name="Williams N.M."/>
            <person name="Mcdougal R.L."/>
        </authorList>
    </citation>
    <scope>NUCLEOTIDE SEQUENCE [LARGE SCALE GENOMIC DNA]</scope>
    <source>
        <strain evidence="5">Chile2</strain>
        <strain evidence="6">Chile4</strain>
    </source>
</reference>
<dbReference type="SUPFAM" id="SSF52540">
    <property type="entry name" value="P-loop containing nucleoside triphosphate hydrolases"/>
    <property type="match status" value="1"/>
</dbReference>
<protein>
    <recommendedName>
        <fullName evidence="2">Kinesin motor domain-containing protein</fullName>
    </recommendedName>
</protein>
<dbReference type="GO" id="GO:0003777">
    <property type="term" value="F:microtubule motor activity"/>
    <property type="evidence" value="ECO:0007669"/>
    <property type="project" value="InterPro"/>
</dbReference>
<dbReference type="GO" id="GO:0008017">
    <property type="term" value="F:microtubule binding"/>
    <property type="evidence" value="ECO:0007669"/>
    <property type="project" value="InterPro"/>
</dbReference>
<dbReference type="EMBL" id="MAYM02001720">
    <property type="protein sequence ID" value="RLN13808.1"/>
    <property type="molecule type" value="Genomic_DNA"/>
</dbReference>
<dbReference type="InterPro" id="IPR027417">
    <property type="entry name" value="P-loop_NTPase"/>
</dbReference>
<dbReference type="EMBL" id="JPWV03000216">
    <property type="protein sequence ID" value="KAG2521006.1"/>
    <property type="molecule type" value="Genomic_DNA"/>
</dbReference>
<dbReference type="InterPro" id="IPR001752">
    <property type="entry name" value="Kinesin_motor_dom"/>
</dbReference>
<evidence type="ECO:0000313" key="4">
    <source>
        <dbReference type="EMBL" id="KAG2522132.1"/>
    </source>
</evidence>
<keyword evidence="1" id="KW-0547">Nucleotide-binding</keyword>
<dbReference type="GO" id="GO:0005875">
    <property type="term" value="C:microtubule associated complex"/>
    <property type="evidence" value="ECO:0007669"/>
    <property type="project" value="TreeGrafter"/>
</dbReference>
<dbReference type="AlphaFoldDB" id="A0A3R7JRH9"/>
<organism evidence="6 7">
    <name type="scientific">Phytophthora kernoviae</name>
    <dbReference type="NCBI Taxonomy" id="325452"/>
    <lineage>
        <taxon>Eukaryota</taxon>
        <taxon>Sar</taxon>
        <taxon>Stramenopiles</taxon>
        <taxon>Oomycota</taxon>
        <taxon>Peronosporomycetes</taxon>
        <taxon>Peronosporales</taxon>
        <taxon>Peronosporaceae</taxon>
        <taxon>Phytophthora</taxon>
    </lineage>
</organism>
<dbReference type="PANTHER" id="PTHR47969">
    <property type="entry name" value="CHROMOSOME-ASSOCIATED KINESIN KIF4A-RELATED"/>
    <property type="match status" value="1"/>
</dbReference>
<dbReference type="STRING" id="325452.A0A3R7JRH9"/>
<evidence type="ECO:0000313" key="3">
    <source>
        <dbReference type="EMBL" id="KAG2521006.1"/>
    </source>
</evidence>
<dbReference type="GO" id="GO:0051231">
    <property type="term" value="P:spindle elongation"/>
    <property type="evidence" value="ECO:0007669"/>
    <property type="project" value="TreeGrafter"/>
</dbReference>
<dbReference type="PANTHER" id="PTHR47969:SF29">
    <property type="entry name" value="KINESIN-LIKE PROTEIN"/>
    <property type="match status" value="1"/>
</dbReference>
<keyword evidence="1" id="KW-0067">ATP-binding</keyword>
<dbReference type="Proteomes" id="UP000285883">
    <property type="component" value="Unassembled WGS sequence"/>
</dbReference>
<dbReference type="InterPro" id="IPR036961">
    <property type="entry name" value="Kinesin_motor_dom_sf"/>
</dbReference>
<evidence type="ECO:0000313" key="7">
    <source>
        <dbReference type="Proteomes" id="UP000285624"/>
    </source>
</evidence>
<dbReference type="Proteomes" id="UP000285624">
    <property type="component" value="Unassembled WGS sequence"/>
</dbReference>
<evidence type="ECO:0000256" key="1">
    <source>
        <dbReference type="PROSITE-ProRule" id="PRU00283"/>
    </source>
</evidence>
<dbReference type="Proteomes" id="UP000785171">
    <property type="component" value="Unassembled WGS sequence"/>
</dbReference>
<evidence type="ECO:0000259" key="2">
    <source>
        <dbReference type="PROSITE" id="PS50067"/>
    </source>
</evidence>
<evidence type="ECO:0000313" key="6">
    <source>
        <dbReference type="EMBL" id="RLN77213.1"/>
    </source>
</evidence>
<dbReference type="Gene3D" id="3.40.850.10">
    <property type="entry name" value="Kinesin motor domain"/>
    <property type="match status" value="1"/>
</dbReference>
<feature type="domain" description="Kinesin motor" evidence="2">
    <location>
        <begin position="1"/>
        <end position="217"/>
    </location>
</feature>
<comment type="caution">
    <text evidence="6">The sequence shown here is derived from an EMBL/GenBank/DDBJ whole genome shotgun (WGS) entry which is preliminary data.</text>
</comment>
<proteinExistence type="inferred from homology"/>
<accession>A0A3R7JRH9</accession>
<dbReference type="EMBL" id="JPWU03000223">
    <property type="protein sequence ID" value="KAG2522132.1"/>
    <property type="molecule type" value="Genomic_DNA"/>
</dbReference>
<gene>
    <name evidence="5" type="ORF">BBI17_005334</name>
    <name evidence="6" type="ORF">BBO99_00006931</name>
    <name evidence="3" type="ORF">JM16_006475</name>
    <name evidence="4" type="ORF">JM18_006005</name>
</gene>
<dbReference type="GO" id="GO:0005524">
    <property type="term" value="F:ATP binding"/>
    <property type="evidence" value="ECO:0007669"/>
    <property type="project" value="UniProtKB-UniRule"/>
</dbReference>
<dbReference type="Pfam" id="PF00225">
    <property type="entry name" value="Kinesin"/>
    <property type="match status" value="1"/>
</dbReference>
<dbReference type="PROSITE" id="PS50067">
    <property type="entry name" value="KINESIN_MOTOR_2"/>
    <property type="match status" value="1"/>
</dbReference>
<dbReference type="SMART" id="SM00129">
    <property type="entry name" value="KISc"/>
    <property type="match status" value="1"/>
</dbReference>
<dbReference type="EMBL" id="MBDN02000262">
    <property type="protein sequence ID" value="RLN77213.1"/>
    <property type="molecule type" value="Genomic_DNA"/>
</dbReference>
<comment type="similarity">
    <text evidence="1">Belongs to the TRAFAC class myosin-kinesin ATPase superfamily. Kinesin family.</text>
</comment>
<dbReference type="InterPro" id="IPR027640">
    <property type="entry name" value="Kinesin-like_fam"/>
</dbReference>